<dbReference type="EMBL" id="MPUH01000764">
    <property type="protein sequence ID" value="OMJ74255.1"/>
    <property type="molecule type" value="Genomic_DNA"/>
</dbReference>
<name>A0A1R2BC90_9CILI</name>
<dbReference type="InterPro" id="IPR036770">
    <property type="entry name" value="Ankyrin_rpt-contain_sf"/>
</dbReference>
<reference evidence="1 2" key="1">
    <citation type="submission" date="2016-11" db="EMBL/GenBank/DDBJ databases">
        <title>The macronuclear genome of Stentor coeruleus: a giant cell with tiny introns.</title>
        <authorList>
            <person name="Slabodnick M."/>
            <person name="Ruby J.G."/>
            <person name="Reiff S.B."/>
            <person name="Swart E.C."/>
            <person name="Gosai S."/>
            <person name="Prabakaran S."/>
            <person name="Witkowska E."/>
            <person name="Larue G.E."/>
            <person name="Fisher S."/>
            <person name="Freeman R.M."/>
            <person name="Gunawardena J."/>
            <person name="Chu W."/>
            <person name="Stover N.A."/>
            <person name="Gregory B.D."/>
            <person name="Nowacki M."/>
            <person name="Derisi J."/>
            <person name="Roy S.W."/>
            <person name="Marshall W.F."/>
            <person name="Sood P."/>
        </authorList>
    </citation>
    <scope>NUCLEOTIDE SEQUENCE [LARGE SCALE GENOMIC DNA]</scope>
    <source>
        <strain evidence="1">WM001</strain>
    </source>
</reference>
<dbReference type="Pfam" id="PF12796">
    <property type="entry name" value="Ank_2"/>
    <property type="match status" value="1"/>
</dbReference>
<dbReference type="InterPro" id="IPR002110">
    <property type="entry name" value="Ankyrin_rpt"/>
</dbReference>
<comment type="caution">
    <text evidence="1">The sequence shown here is derived from an EMBL/GenBank/DDBJ whole genome shotgun (WGS) entry which is preliminary data.</text>
</comment>
<dbReference type="Proteomes" id="UP000187209">
    <property type="component" value="Unassembled WGS sequence"/>
</dbReference>
<organism evidence="1 2">
    <name type="scientific">Stentor coeruleus</name>
    <dbReference type="NCBI Taxonomy" id="5963"/>
    <lineage>
        <taxon>Eukaryota</taxon>
        <taxon>Sar</taxon>
        <taxon>Alveolata</taxon>
        <taxon>Ciliophora</taxon>
        <taxon>Postciliodesmatophora</taxon>
        <taxon>Heterotrichea</taxon>
        <taxon>Heterotrichida</taxon>
        <taxon>Stentoridae</taxon>
        <taxon>Stentor</taxon>
    </lineage>
</organism>
<proteinExistence type="predicted"/>
<dbReference type="OrthoDB" id="7729168at2759"/>
<evidence type="ECO:0000313" key="1">
    <source>
        <dbReference type="EMBL" id="OMJ74255.1"/>
    </source>
</evidence>
<accession>A0A1R2BC90</accession>
<evidence type="ECO:0000313" key="2">
    <source>
        <dbReference type="Proteomes" id="UP000187209"/>
    </source>
</evidence>
<keyword evidence="2" id="KW-1185">Reference proteome</keyword>
<dbReference type="Gene3D" id="1.25.40.20">
    <property type="entry name" value="Ankyrin repeat-containing domain"/>
    <property type="match status" value="1"/>
</dbReference>
<sequence>MGCCNEGAMKLDQESLKFMLRTSIEQNSLIKFKTILVQLKDLNDLPSLIISFPIAFCKTTFLSVPEYCIFSGSLSIFKHIHETFTINIPSIEKKFDLLQTSPIHIMCTKNYNELLLYYLPLSLPTFHIPKIQTISLSFDILGQSLVSSETSNTYISPLHAACEKGHLLIVKIIYDFFGDSKKFNEFNVNYYDEFTGETCTTIACKTGNFFLIKFLHEYCLADFKVFNKYGENALQILCSANRRNEIENFFETFVYLVEVVGIDIVYNFEETLLLCNQLRAIKYFEMHLASKGILCTKFELESNQIIT</sequence>
<dbReference type="SUPFAM" id="SSF48403">
    <property type="entry name" value="Ankyrin repeat"/>
    <property type="match status" value="1"/>
</dbReference>
<gene>
    <name evidence="1" type="ORF">SteCoe_26882</name>
</gene>
<protein>
    <submittedName>
        <fullName evidence="1">Uncharacterized protein</fullName>
    </submittedName>
</protein>
<dbReference type="AlphaFoldDB" id="A0A1R2BC90"/>